<organism evidence="6 7">
    <name type="scientific">Jatropha curcas</name>
    <name type="common">Barbados nut</name>
    <dbReference type="NCBI Taxonomy" id="180498"/>
    <lineage>
        <taxon>Eukaryota</taxon>
        <taxon>Viridiplantae</taxon>
        <taxon>Streptophyta</taxon>
        <taxon>Embryophyta</taxon>
        <taxon>Tracheophyta</taxon>
        <taxon>Spermatophyta</taxon>
        <taxon>Magnoliopsida</taxon>
        <taxon>eudicotyledons</taxon>
        <taxon>Gunneridae</taxon>
        <taxon>Pentapetalae</taxon>
        <taxon>rosids</taxon>
        <taxon>fabids</taxon>
        <taxon>Malpighiales</taxon>
        <taxon>Euphorbiaceae</taxon>
        <taxon>Crotonoideae</taxon>
        <taxon>Jatropheae</taxon>
        <taxon>Jatropha</taxon>
    </lineage>
</organism>
<evidence type="ECO:0000313" key="6">
    <source>
        <dbReference type="EMBL" id="KDP25299.1"/>
    </source>
</evidence>
<dbReference type="InterPro" id="IPR016140">
    <property type="entry name" value="Bifunc_inhib/LTP/seed_store"/>
</dbReference>
<dbReference type="EMBL" id="KK914993">
    <property type="protein sequence ID" value="KDP25299.1"/>
    <property type="molecule type" value="Genomic_DNA"/>
</dbReference>
<dbReference type="PRINTS" id="PR00382">
    <property type="entry name" value="LIPIDTRNSFER"/>
</dbReference>
<feature type="chain" id="PRO_5001642417" description="Non-specific lipid-transfer protein" evidence="4">
    <location>
        <begin position="20"/>
        <end position="114"/>
    </location>
</feature>
<dbReference type="AlphaFoldDB" id="A0A067K0I1"/>
<keyword evidence="3" id="KW-0446">Lipid-binding</keyword>
<reference evidence="6 7" key="1">
    <citation type="journal article" date="2014" name="PLoS ONE">
        <title>Global Analysis of Gene Expression Profiles in Physic Nut (Jatropha curcas L.) Seedlings Exposed to Salt Stress.</title>
        <authorList>
            <person name="Zhang L."/>
            <person name="Zhang C."/>
            <person name="Wu P."/>
            <person name="Chen Y."/>
            <person name="Li M."/>
            <person name="Jiang H."/>
            <person name="Wu G."/>
        </authorList>
    </citation>
    <scope>NUCLEOTIDE SEQUENCE [LARGE SCALE GENOMIC DNA]</scope>
    <source>
        <strain evidence="7">cv. GZQX0401</strain>
        <tissue evidence="6">Young leaves</tissue>
    </source>
</reference>
<evidence type="ECO:0000259" key="5">
    <source>
        <dbReference type="SMART" id="SM00499"/>
    </source>
</evidence>
<keyword evidence="2" id="KW-1015">Disulfide bond</keyword>
<feature type="signal peptide" evidence="4">
    <location>
        <begin position="1"/>
        <end position="19"/>
    </location>
</feature>
<dbReference type="SMART" id="SM00499">
    <property type="entry name" value="AAI"/>
    <property type="match status" value="1"/>
</dbReference>
<dbReference type="Gene3D" id="1.10.110.10">
    <property type="entry name" value="Plant lipid-transfer and hydrophobic proteins"/>
    <property type="match status" value="1"/>
</dbReference>
<evidence type="ECO:0000256" key="1">
    <source>
        <dbReference type="ARBA" id="ARBA00009748"/>
    </source>
</evidence>
<evidence type="ECO:0000256" key="3">
    <source>
        <dbReference type="RuleBase" id="RU000628"/>
    </source>
</evidence>
<dbReference type="InterPro" id="IPR000528">
    <property type="entry name" value="Plant_nsLTP"/>
</dbReference>
<dbReference type="SUPFAM" id="SSF47699">
    <property type="entry name" value="Bifunctional inhibitor/lipid-transfer protein/seed storage 2S albumin"/>
    <property type="match status" value="1"/>
</dbReference>
<keyword evidence="4" id="KW-0732">Signal</keyword>
<dbReference type="GO" id="GO:0006869">
    <property type="term" value="P:lipid transport"/>
    <property type="evidence" value="ECO:0007669"/>
    <property type="project" value="InterPro"/>
</dbReference>
<accession>A0A067K0I1</accession>
<comment type="function">
    <text evidence="3">Plant non-specific lipid-transfer proteins transfer phospholipids as well as galactolipids across membranes. May play a role in wax or cutin deposition in the cell walls of expanding epidermal cells and certain secretory tissues.</text>
</comment>
<name>A0A067K0I1_JATCU</name>
<gene>
    <name evidence="6" type="ORF">JCGZ_20455</name>
</gene>
<feature type="domain" description="Bifunctional inhibitor/plant lipid transfer protein/seed storage helical" evidence="5">
    <location>
        <begin position="26"/>
        <end position="112"/>
    </location>
</feature>
<dbReference type="PANTHER" id="PTHR33076">
    <property type="entry name" value="NON-SPECIFIC LIPID-TRANSFER PROTEIN 2-RELATED"/>
    <property type="match status" value="1"/>
</dbReference>
<dbReference type="Pfam" id="PF00234">
    <property type="entry name" value="Tryp_alpha_amyl"/>
    <property type="match status" value="1"/>
</dbReference>
<protein>
    <recommendedName>
        <fullName evidence="3">Non-specific lipid-transfer protein</fullName>
    </recommendedName>
</protein>
<dbReference type="GO" id="GO:0008289">
    <property type="term" value="F:lipid binding"/>
    <property type="evidence" value="ECO:0007669"/>
    <property type="project" value="UniProtKB-KW"/>
</dbReference>
<dbReference type="OrthoDB" id="850042at2759"/>
<comment type="similarity">
    <text evidence="1 3">Belongs to the plant LTP family.</text>
</comment>
<evidence type="ECO:0000256" key="2">
    <source>
        <dbReference type="ARBA" id="ARBA00023157"/>
    </source>
</evidence>
<keyword evidence="3" id="KW-0813">Transport</keyword>
<keyword evidence="7" id="KW-1185">Reference proteome</keyword>
<dbReference type="STRING" id="180498.A0A067K0I1"/>
<sequence>MKQLVGVVTILLVIAGSTSIDPLPPCNEIISLLSPCVSYLIKTDPKPSKPCCDGVNSLAHYSNNKDDRKRICQCLENSAADYPQIDYSLLPSLPNKCGVNILLPAVSPTFNCSK</sequence>
<dbReference type="CDD" id="cd01960">
    <property type="entry name" value="nsLTP1"/>
    <property type="match status" value="1"/>
</dbReference>
<evidence type="ECO:0000256" key="4">
    <source>
        <dbReference type="SAM" id="SignalP"/>
    </source>
</evidence>
<proteinExistence type="inferred from homology"/>
<dbReference type="Proteomes" id="UP000027138">
    <property type="component" value="Unassembled WGS sequence"/>
</dbReference>
<dbReference type="InterPro" id="IPR036312">
    <property type="entry name" value="Bifun_inhib/LTP/seed_sf"/>
</dbReference>
<evidence type="ECO:0000313" key="7">
    <source>
        <dbReference type="Proteomes" id="UP000027138"/>
    </source>
</evidence>